<gene>
    <name evidence="1" type="ORF">ARMSODRAFT_974289</name>
</gene>
<evidence type="ECO:0000313" key="2">
    <source>
        <dbReference type="Proteomes" id="UP000218334"/>
    </source>
</evidence>
<dbReference type="Proteomes" id="UP000218334">
    <property type="component" value="Unassembled WGS sequence"/>
</dbReference>
<keyword evidence="2" id="KW-1185">Reference proteome</keyword>
<sequence length="211" mass="23714">MKDLSRGRVHSGSSSFQTGSTDVFVSFIQATTRGMRTELVCDVLFKIGFHEPQLDNARGTQKQEAMDLEMSEQSIPLTITTLPFDAGFKTSTYYSIDSLLFLAIDTLHAGTTSDIYALPSCMQRSSTHPYSAWDKACFLISSAHSVVPKCRLSVTIQELDDDGDGDNALEHEDLVSSTLRRLTMDLMDWGEEAWLYNRQLIWCYSFFPEPP</sequence>
<proteinExistence type="predicted"/>
<dbReference type="AlphaFoldDB" id="A0A2H3BHM0"/>
<organism evidence="1 2">
    <name type="scientific">Armillaria solidipes</name>
    <dbReference type="NCBI Taxonomy" id="1076256"/>
    <lineage>
        <taxon>Eukaryota</taxon>
        <taxon>Fungi</taxon>
        <taxon>Dikarya</taxon>
        <taxon>Basidiomycota</taxon>
        <taxon>Agaricomycotina</taxon>
        <taxon>Agaricomycetes</taxon>
        <taxon>Agaricomycetidae</taxon>
        <taxon>Agaricales</taxon>
        <taxon>Marasmiineae</taxon>
        <taxon>Physalacriaceae</taxon>
        <taxon>Armillaria</taxon>
    </lineage>
</organism>
<evidence type="ECO:0000313" key="1">
    <source>
        <dbReference type="EMBL" id="PBK70319.1"/>
    </source>
</evidence>
<name>A0A2H3BHM0_9AGAR</name>
<reference evidence="2" key="1">
    <citation type="journal article" date="2017" name="Nat. Ecol. Evol.">
        <title>Genome expansion and lineage-specific genetic innovations in the forest pathogenic fungi Armillaria.</title>
        <authorList>
            <person name="Sipos G."/>
            <person name="Prasanna A.N."/>
            <person name="Walter M.C."/>
            <person name="O'Connor E."/>
            <person name="Balint B."/>
            <person name="Krizsan K."/>
            <person name="Kiss B."/>
            <person name="Hess J."/>
            <person name="Varga T."/>
            <person name="Slot J."/>
            <person name="Riley R."/>
            <person name="Boka B."/>
            <person name="Rigling D."/>
            <person name="Barry K."/>
            <person name="Lee J."/>
            <person name="Mihaltcheva S."/>
            <person name="LaButti K."/>
            <person name="Lipzen A."/>
            <person name="Waldron R."/>
            <person name="Moloney N.M."/>
            <person name="Sperisen C."/>
            <person name="Kredics L."/>
            <person name="Vagvoelgyi C."/>
            <person name="Patrignani A."/>
            <person name="Fitzpatrick D."/>
            <person name="Nagy I."/>
            <person name="Doyle S."/>
            <person name="Anderson J.B."/>
            <person name="Grigoriev I.V."/>
            <person name="Gueldener U."/>
            <person name="Muensterkoetter M."/>
            <person name="Nagy L.G."/>
        </authorList>
    </citation>
    <scope>NUCLEOTIDE SEQUENCE [LARGE SCALE GENOMIC DNA]</scope>
    <source>
        <strain evidence="2">28-4</strain>
    </source>
</reference>
<protein>
    <submittedName>
        <fullName evidence="1">Uncharacterized protein</fullName>
    </submittedName>
</protein>
<accession>A0A2H3BHM0</accession>
<dbReference type="EMBL" id="KZ293426">
    <property type="protein sequence ID" value="PBK70319.1"/>
    <property type="molecule type" value="Genomic_DNA"/>
</dbReference>